<dbReference type="RefSeq" id="WP_309481936.1">
    <property type="nucleotide sequence ID" value="NZ_CP133720.1"/>
</dbReference>
<evidence type="ECO:0000256" key="1">
    <source>
        <dbReference type="SAM" id="SignalP"/>
    </source>
</evidence>
<dbReference type="InterPro" id="IPR012899">
    <property type="entry name" value="LTXXQ"/>
</dbReference>
<proteinExistence type="predicted"/>
<keyword evidence="1" id="KW-0732">Signal</keyword>
<evidence type="ECO:0000313" key="2">
    <source>
        <dbReference type="EMBL" id="WMW80443.1"/>
    </source>
</evidence>
<protein>
    <submittedName>
        <fullName evidence="2">Spy/CpxP family protein refolding chaperone</fullName>
    </submittedName>
</protein>
<keyword evidence="3" id="KW-1185">Reference proteome</keyword>
<name>A0ABY9RHY4_9BURK</name>
<feature type="signal peptide" evidence="1">
    <location>
        <begin position="1"/>
        <end position="26"/>
    </location>
</feature>
<sequence>MKFNQKSLILALAAASSIVISAPIFAQGPAMPETEQAQMSEKMQKRMHDRMEKHQAMMHDQLKITAEQEGAWKTFVEATKHNMEDRKQARPDRKQMEAMSAPAMMEHRLERAKEHLAMMQKHVEAVRTFYAALTPEQQKTFDQVHKRMHHRAQMMRMKHRGGMGGGHDMDHAMPKK</sequence>
<gene>
    <name evidence="2" type="ORF">RF679_17630</name>
</gene>
<accession>A0ABY9RHY4</accession>
<organism evidence="2 3">
    <name type="scientific">Undibacterium cyanobacteriorum</name>
    <dbReference type="NCBI Taxonomy" id="3073561"/>
    <lineage>
        <taxon>Bacteria</taxon>
        <taxon>Pseudomonadati</taxon>
        <taxon>Pseudomonadota</taxon>
        <taxon>Betaproteobacteria</taxon>
        <taxon>Burkholderiales</taxon>
        <taxon>Oxalobacteraceae</taxon>
        <taxon>Undibacterium</taxon>
    </lineage>
</organism>
<dbReference type="Proteomes" id="UP001181355">
    <property type="component" value="Chromosome"/>
</dbReference>
<reference evidence="2" key="1">
    <citation type="submission" date="2023-09" db="EMBL/GenBank/DDBJ databases">
        <title>Undibacterium sp. 20NA77.5 isolated from freshwater.</title>
        <authorList>
            <person name="Le V."/>
            <person name="Ko S.-R."/>
            <person name="Ahn C.-Y."/>
            <person name="Oh H.-M."/>
        </authorList>
    </citation>
    <scope>NUCLEOTIDE SEQUENCE</scope>
    <source>
        <strain evidence="2">20NA77.5</strain>
    </source>
</reference>
<dbReference type="Pfam" id="PF07813">
    <property type="entry name" value="LTXXQ"/>
    <property type="match status" value="1"/>
</dbReference>
<dbReference type="EMBL" id="CP133720">
    <property type="protein sequence ID" value="WMW80443.1"/>
    <property type="molecule type" value="Genomic_DNA"/>
</dbReference>
<dbReference type="Gene3D" id="1.20.120.1490">
    <property type="match status" value="1"/>
</dbReference>
<evidence type="ECO:0000313" key="3">
    <source>
        <dbReference type="Proteomes" id="UP001181355"/>
    </source>
</evidence>
<feature type="chain" id="PRO_5045190857" evidence="1">
    <location>
        <begin position="27"/>
        <end position="176"/>
    </location>
</feature>